<dbReference type="Proteomes" id="UP000584374">
    <property type="component" value="Unassembled WGS sequence"/>
</dbReference>
<dbReference type="EMBL" id="JACHIW010000001">
    <property type="protein sequence ID" value="MBB5153099.1"/>
    <property type="molecule type" value="Genomic_DNA"/>
</dbReference>
<sequence>MTDAPTHLERADLLDVARAAFEGRELVAVERLRGGTKKGVYRLFLDDGATSIAEQLHGVSRIQGSRSQVVEVQRIPRVFLGFRQIEAAGGELQEEGVEILPGGAKIWRWQPVTGGRHAFDSRATLSRD</sequence>
<comment type="caution">
    <text evidence="1">The sequence shown here is derived from an EMBL/GenBank/DDBJ whole genome shotgun (WGS) entry which is preliminary data.</text>
</comment>
<gene>
    <name evidence="1" type="ORF">BJ970_000633</name>
</gene>
<accession>A0A840Q312</accession>
<dbReference type="RefSeq" id="WP_376774983.1">
    <property type="nucleotide sequence ID" value="NZ_JACHIW010000001.1"/>
</dbReference>
<dbReference type="AlphaFoldDB" id="A0A840Q312"/>
<organism evidence="1 2">
    <name type="scientific">Saccharopolyspora phatthalungensis</name>
    <dbReference type="NCBI Taxonomy" id="664693"/>
    <lineage>
        <taxon>Bacteria</taxon>
        <taxon>Bacillati</taxon>
        <taxon>Actinomycetota</taxon>
        <taxon>Actinomycetes</taxon>
        <taxon>Pseudonocardiales</taxon>
        <taxon>Pseudonocardiaceae</taxon>
        <taxon>Saccharopolyspora</taxon>
    </lineage>
</organism>
<evidence type="ECO:0000313" key="1">
    <source>
        <dbReference type="EMBL" id="MBB5153099.1"/>
    </source>
</evidence>
<protein>
    <submittedName>
        <fullName evidence="1">Uncharacterized protein</fullName>
    </submittedName>
</protein>
<keyword evidence="2" id="KW-1185">Reference proteome</keyword>
<reference evidence="1 2" key="1">
    <citation type="submission" date="2020-08" db="EMBL/GenBank/DDBJ databases">
        <title>Sequencing the genomes of 1000 actinobacteria strains.</title>
        <authorList>
            <person name="Klenk H.-P."/>
        </authorList>
    </citation>
    <scope>NUCLEOTIDE SEQUENCE [LARGE SCALE GENOMIC DNA]</scope>
    <source>
        <strain evidence="1 2">DSM 45584</strain>
    </source>
</reference>
<proteinExistence type="predicted"/>
<evidence type="ECO:0000313" key="2">
    <source>
        <dbReference type="Proteomes" id="UP000584374"/>
    </source>
</evidence>
<name>A0A840Q312_9PSEU</name>